<comment type="caution">
    <text evidence="4">The sequence shown here is derived from an EMBL/GenBank/DDBJ whole genome shotgun (WGS) entry which is preliminary data.</text>
</comment>
<proteinExistence type="predicted"/>
<keyword evidence="2" id="KW-0732">Signal</keyword>
<evidence type="ECO:0000256" key="1">
    <source>
        <dbReference type="ARBA" id="ARBA00022737"/>
    </source>
</evidence>
<evidence type="ECO:0000313" key="4">
    <source>
        <dbReference type="EMBL" id="PVY59723.1"/>
    </source>
</evidence>
<feature type="signal peptide" evidence="2">
    <location>
        <begin position="1"/>
        <end position="28"/>
    </location>
</feature>
<dbReference type="Proteomes" id="UP000245778">
    <property type="component" value="Unassembled WGS sequence"/>
</dbReference>
<dbReference type="PROSITE" id="PS51272">
    <property type="entry name" value="SLH"/>
    <property type="match status" value="3"/>
</dbReference>
<feature type="domain" description="SLH" evidence="3">
    <location>
        <begin position="1433"/>
        <end position="1496"/>
    </location>
</feature>
<sequence>MRKRITSLLLTLVMLLSLVPAMGVTASAADDTYGYGNIKDWSGFKSYLSSPTSRDLTLENDIDYTTGYDDDAIIIKKSQKLDLNGHKIRIDASKRAEFYNLITIRSGEFTLYDSKGGGAIEVEFARDSKGHCIIMISPDSAGAPAKFTMNGGTLTRLNPLKSGAYGNNGCISDNYFVPFKGGERPQITINGGTINCAYDWNNRERNTISGVQYMPTALLLRYSQLTVNGGTFNGIVWTDELSWREGDAEPRVLLNGGVFNFPFAVTGLLKNKTQMVIDGARFNDGLYVAKGIKLLSYEGNEPAMLIKSGVFDASGQNLKLDIRSVTADGWYTAQGRQKAIKYAMKLFPNSAIKLNGNIYTSENIGSRVKYADTDGYYLNLNLKGPIEVIPNAWGMKSVTLDGNPINYFKDWKGTVENLTNDKAHTLKFEWYPLASDLVNAGYTYRTKCEHYISGSSAVQQTDTIDADKTSHTITIEKGAHPKVYSYDLQLNLDKNGSSVGIISNEHIVKLVVSEAADTFISTVSFNVDKADVGAPGELSFEATDKNGKPVAINPDVTWDPTNIKEGINHVSFTIPAPDGYTFSGENGKITTLKFGGVDVIGYVDGDGALNYSFPLDVVHRHKADHVSYNAKYHWEACSCGQKMMNTSEKHNMGGWVPGATLPSGGVVYNRSCTSGCGYTETTIDYSGVKHVTSLVLNMENYPMDGMRPHNFVYQEGDEKVKDADTDEYFYKLTKRDDTIPYPSFSIATGSEKVKLSATNPEAYEEPATNPDFAKWTTATGTLWLVPDADYSSYEHEFKTGAKYKAHLTLDAKDGYAFYEDFKTNQENFKLYTDMEGITIEQYGVRRWYYDSKRPSYDDPNVPEGWGWYTQAPDDDSAGASRVQITFVITARNEGELNITLPELKAGDDLKTTWADFEGIGAGNFVKDCYGSETMAWWGGPSCVIHNSAVTGESVSVIAQAGQTYRLTIPAVNEYVLAHTTIKNPTAATRIDESPDGAITVTYKLPAAADDKTVNGAAVSITPPAYGVAPDTTATVAGTAHCTASAVTWNPTDAAFEAKEYTATVTLTANDGYTFASDAVFTINGHMADVTKNTDGSVTLRYTFPALTGPHTHTYGGNWIFATPDTHIRYCTANDGSYEEVPHSITSWTDNGDGTHTGTCTDCGYVKTENHSWVFVSEVAPTVTTEGTRHYKCSACTATKTESIPKLTEYTVTVTSGGNGSASADHAKAVAGTEIKLTAKADSGYHFKEWQVVKGGVAITDNKFTMPAEAVEIMAIFEKNASTGGGGGGVTTYSITVKSAKNGDVTASHKSASKGTTVTLTVDPDKGYVLDTLTVLDGKDKEIKLTEKNGKYVFTMPSGKVTVAGRFKVEQPAGKHPFTDIPSGAYYENAVIWAADKGITGGTSATTFAPNGICTRAQAVTFLWRAAGSPAPKSMNSFADVPADAYYAKAVAWAVENGITSGTGGGKFSPDATCTRAQIVTFLYRAAGSPAVSGGSVFSDVKAGAYYADAVTWAANKGITGGIGNGLFGSDNNCTRAQIVTFLYRYME</sequence>
<gene>
    <name evidence="4" type="ORF">C7373_101237</name>
</gene>
<feature type="chain" id="PRO_5015569069" evidence="2">
    <location>
        <begin position="29"/>
        <end position="1547"/>
    </location>
</feature>
<keyword evidence="1" id="KW-0677">Repeat</keyword>
<evidence type="ECO:0000313" key="5">
    <source>
        <dbReference type="Proteomes" id="UP000245778"/>
    </source>
</evidence>
<accession>A0A2U1CFQ1</accession>
<dbReference type="GeneID" id="93228030"/>
<evidence type="ECO:0000256" key="2">
    <source>
        <dbReference type="SAM" id="SignalP"/>
    </source>
</evidence>
<dbReference type="InterPro" id="IPR044060">
    <property type="entry name" value="Bacterial_rp_domain"/>
</dbReference>
<feature type="domain" description="SLH" evidence="3">
    <location>
        <begin position="1373"/>
        <end position="1432"/>
    </location>
</feature>
<dbReference type="RefSeq" id="WP_129868760.1">
    <property type="nucleotide sequence ID" value="NZ_CP011524.1"/>
</dbReference>
<feature type="domain" description="SLH" evidence="3">
    <location>
        <begin position="1497"/>
        <end position="1547"/>
    </location>
</feature>
<protein>
    <submittedName>
        <fullName evidence="4">S-layer family protein</fullName>
    </submittedName>
</protein>
<dbReference type="Pfam" id="PF18998">
    <property type="entry name" value="Flg_new_2"/>
    <property type="match status" value="2"/>
</dbReference>
<dbReference type="Pfam" id="PF00395">
    <property type="entry name" value="SLH"/>
    <property type="match status" value="3"/>
</dbReference>
<dbReference type="InterPro" id="IPR001119">
    <property type="entry name" value="SLH_dom"/>
</dbReference>
<reference evidence="4 5" key="1">
    <citation type="submission" date="2018-04" db="EMBL/GenBank/DDBJ databases">
        <title>Genomic Encyclopedia of Type Strains, Phase IV (KMG-IV): sequencing the most valuable type-strain genomes for metagenomic binning, comparative biology and taxonomic classification.</title>
        <authorList>
            <person name="Goeker M."/>
        </authorList>
    </citation>
    <scope>NUCLEOTIDE SEQUENCE [LARGE SCALE GENOMIC DNA]</scope>
    <source>
        <strain evidence="4 5">DSM 26588</strain>
    </source>
</reference>
<organism evidence="4 5">
    <name type="scientific">Intestinimonas butyriciproducens</name>
    <dbReference type="NCBI Taxonomy" id="1297617"/>
    <lineage>
        <taxon>Bacteria</taxon>
        <taxon>Bacillati</taxon>
        <taxon>Bacillota</taxon>
        <taxon>Clostridia</taxon>
        <taxon>Eubacteriales</taxon>
        <taxon>Intestinimonas</taxon>
    </lineage>
</organism>
<dbReference type="EMBL" id="QEKK01000001">
    <property type="protein sequence ID" value="PVY59723.1"/>
    <property type="molecule type" value="Genomic_DNA"/>
</dbReference>
<name>A0A2U1CFQ1_9FIRM</name>
<evidence type="ECO:0000259" key="3">
    <source>
        <dbReference type="PROSITE" id="PS51272"/>
    </source>
</evidence>